<dbReference type="InterPro" id="IPR038766">
    <property type="entry name" value="Membrane_comp_ABC_pdt"/>
</dbReference>
<evidence type="ECO:0000259" key="7">
    <source>
        <dbReference type="Pfam" id="PF02687"/>
    </source>
</evidence>
<keyword evidence="2" id="KW-1003">Cell membrane</keyword>
<evidence type="ECO:0000313" key="8">
    <source>
        <dbReference type="EMBL" id="AHI54015.1"/>
    </source>
</evidence>
<accession>W6AAY3</accession>
<feature type="transmembrane region" description="Helical" evidence="6">
    <location>
        <begin position="598"/>
        <end position="617"/>
    </location>
</feature>
<feature type="transmembrane region" description="Helical" evidence="6">
    <location>
        <begin position="409"/>
        <end position="431"/>
    </location>
</feature>
<evidence type="ECO:0000256" key="5">
    <source>
        <dbReference type="ARBA" id="ARBA00023136"/>
    </source>
</evidence>
<feature type="domain" description="ABC3 transporter permease C-terminal" evidence="7">
    <location>
        <begin position="413"/>
        <end position="532"/>
    </location>
</feature>
<dbReference type="GO" id="GO:0005886">
    <property type="term" value="C:plasma membrane"/>
    <property type="evidence" value="ECO:0007669"/>
    <property type="project" value="UniProtKB-SubCell"/>
</dbReference>
<dbReference type="Proteomes" id="UP000019265">
    <property type="component" value="Chromosome"/>
</dbReference>
<protein>
    <submittedName>
        <fullName evidence="8">ABC transporter permease</fullName>
    </submittedName>
</protein>
<name>W6AAY3_9MOLU</name>
<dbReference type="InterPro" id="IPR003838">
    <property type="entry name" value="ABC3_permease_C"/>
</dbReference>
<dbReference type="RefSeq" id="WP_025251154.1">
    <property type="nucleotide sequence ID" value="NZ_CP006934.1"/>
</dbReference>
<evidence type="ECO:0000256" key="2">
    <source>
        <dbReference type="ARBA" id="ARBA00022475"/>
    </source>
</evidence>
<feature type="transmembrane region" description="Helical" evidence="6">
    <location>
        <begin position="550"/>
        <end position="568"/>
    </location>
</feature>
<evidence type="ECO:0000256" key="6">
    <source>
        <dbReference type="SAM" id="Phobius"/>
    </source>
</evidence>
<dbReference type="PATRIC" id="fig|1276257.3.peg.623"/>
<evidence type="ECO:0000256" key="1">
    <source>
        <dbReference type="ARBA" id="ARBA00004651"/>
    </source>
</evidence>
<dbReference type="STRING" id="1276257.SSABA_v1c06110"/>
<feature type="transmembrane region" description="Helical" evidence="6">
    <location>
        <begin position="1235"/>
        <end position="1258"/>
    </location>
</feature>
<feature type="transmembrane region" description="Helical" evidence="6">
    <location>
        <begin position="501"/>
        <end position="530"/>
    </location>
</feature>
<evidence type="ECO:0000256" key="3">
    <source>
        <dbReference type="ARBA" id="ARBA00022692"/>
    </source>
</evidence>
<keyword evidence="5 6" id="KW-0472">Membrane</keyword>
<dbReference type="AlphaFoldDB" id="W6AAY3"/>
<dbReference type="eggNOG" id="COG0577">
    <property type="taxonomic scope" value="Bacteria"/>
</dbReference>
<dbReference type="PANTHER" id="PTHR30287">
    <property type="entry name" value="MEMBRANE COMPONENT OF PREDICTED ABC SUPERFAMILY METABOLITE UPTAKE TRANSPORTER"/>
    <property type="match status" value="1"/>
</dbReference>
<organism evidence="8 9">
    <name type="scientific">Spiroplasma sabaudiense Ar-1343</name>
    <dbReference type="NCBI Taxonomy" id="1276257"/>
    <lineage>
        <taxon>Bacteria</taxon>
        <taxon>Bacillati</taxon>
        <taxon>Mycoplasmatota</taxon>
        <taxon>Mollicutes</taxon>
        <taxon>Entomoplasmatales</taxon>
        <taxon>Spiroplasmataceae</taxon>
        <taxon>Spiroplasma</taxon>
    </lineage>
</organism>
<feature type="transmembrane region" description="Helical" evidence="6">
    <location>
        <begin position="1145"/>
        <end position="1169"/>
    </location>
</feature>
<dbReference type="Pfam" id="PF02687">
    <property type="entry name" value="FtsX"/>
    <property type="match status" value="2"/>
</dbReference>
<dbReference type="HOGENOM" id="CLU_269996_0_0_14"/>
<feature type="transmembrane region" description="Helical" evidence="6">
    <location>
        <begin position="1189"/>
        <end position="1215"/>
    </location>
</feature>
<feature type="transmembrane region" description="Helical" evidence="6">
    <location>
        <begin position="12"/>
        <end position="38"/>
    </location>
</feature>
<evidence type="ECO:0000313" key="9">
    <source>
        <dbReference type="Proteomes" id="UP000019265"/>
    </source>
</evidence>
<feature type="domain" description="ABC3 transporter permease C-terminal" evidence="7">
    <location>
        <begin position="1148"/>
        <end position="1266"/>
    </location>
</feature>
<keyword evidence="3 6" id="KW-0812">Transmembrane</keyword>
<keyword evidence="9" id="KW-1185">Reference proteome</keyword>
<comment type="subcellular location">
    <subcellularLocation>
        <location evidence="1">Cell membrane</location>
        <topology evidence="1">Multi-pass membrane protein</topology>
    </subcellularLocation>
</comment>
<dbReference type="OrthoDB" id="5137249at2"/>
<evidence type="ECO:0000256" key="4">
    <source>
        <dbReference type="ARBA" id="ARBA00022989"/>
    </source>
</evidence>
<dbReference type="PANTHER" id="PTHR30287:SF2">
    <property type="entry name" value="BLL1001 PROTEIN"/>
    <property type="match status" value="1"/>
</dbReference>
<sequence>MKKIIKSYLKTFFNAWIETVGSIIFTILLALISIGLMAPSVQIMSRINNVERNTNKWDFEMDNDYNYLSAEIVFKYFYSHEDFQVNDNFILKIENDSFSFFTPEYYKALHHQIGVGDIDRPLKMEEIETNRIYVDILNATLNVLMNSENGLQTSSQIKKINSSSSLTYFDIFTFDFQKMLGKDSGNFGSVQLYLQRQIFESIAKENQAVIDYKPKIYFEEKPMLNSRGRSIEVRKIIEDSKAELNNVVLIDGHMPNSNAVIPEILITDLFAKSNGLKIGDVIKLPLGFSNGLMHDVEFRISGFGSNLESLVTGENFLSSWKTSQNYFFAFLDETAFDEIYYNFYENQTTKALTLQTQTLIKLKDPNFNIEKLFINESQGTTVFNNSEKIMFSIKESFFHETLSITKIQAILFILIAVILLLLSFIFTNFLIRKEINDSLKQLGIFKASGYSNFQLAWVFAIKVTISIFIGILIGFFISFPIQIYVLALFENQIIFFVNPILYSLWFLALILILIPLSLMLMSYLLISFFLGKPVLYLINNTARIKEPSKFSTTMAYIIFPIFICQFISQKINHYLSSKSIGFNYRLRTAFTQRSKGKFITTIFLFSLASMLFLFQLGSQSLIEQNYNRYTNPYNQNLSHFYRFNSQPNVVWNQEDGFKIEEEDDFIDNPIKYIGYQNSNFNEVVNQNSNDFETKISLLTSLVTEAIKSNSENLVTDMMIVNGTSPDAWENFGPSMTKFLKTDLTAIESTDSFESLPQIGNAADFKKTALFYSQQNSDEKNSTFRLSDFKAISQLAFAQSSGLSYANEAYENLVAQGIENKIAIEIVRKGIDELISIQDFQSFDISNKVVGSLMRQSQKNIDFQIGNLPEMTRILFEAAFSAPTNSSTLITSNQIFYNETTELLSYSFSVKPLMKPNLDLANLELIDFGDDKVDLQTAWRMRLTKADTLKNMSNQLFDNPFETKVIISQLFAKKYDLKIGDSFLIAPKTRPGLTGINRVKVVDINLANTYTDTIFADYNSFFKVNSNGILNPEDENHLILKNRLFSQMELYNGEIDTNNFADTFLNLELNANSLAVRYDFGTPILGFWFKEILPLEQLFETDDSLLRTPSFLTNPSLTNRLSNSNVAYLRLTRVFAKDLMSQISSMMLILIILSSILLIILFVVIMSIVIDTSRNIIFTMKAFGYRNSEVNWIVIGNYVIYSLVAFMISYLFSLIVWRVVLDIAWSSSQILMEFPWSFWAPLVTFLALGFVCFFGWLVAQIKVKRESIVNNLE</sequence>
<gene>
    <name evidence="8" type="ORF">SSABA_v1c06110</name>
</gene>
<reference evidence="8 9" key="1">
    <citation type="journal article" date="2014" name="Genome Biol. Evol.">
        <title>Molecular evolution of the substrate utilization strategies and putative virulence factors in mosquito-associated Spiroplasma species.</title>
        <authorList>
            <person name="Chang T.H."/>
            <person name="Lo W.S."/>
            <person name="Ku C."/>
            <person name="Chen L.L."/>
            <person name="Kuo C.H."/>
        </authorList>
    </citation>
    <scope>NUCLEOTIDE SEQUENCE [LARGE SCALE GENOMIC DNA]</scope>
    <source>
        <strain evidence="8">Ar-1343</strain>
    </source>
</reference>
<dbReference type="EMBL" id="CP006934">
    <property type="protein sequence ID" value="AHI54015.1"/>
    <property type="molecule type" value="Genomic_DNA"/>
</dbReference>
<proteinExistence type="predicted"/>
<dbReference type="KEGG" id="ssab:SSABA_v1c06110"/>
<keyword evidence="4 6" id="KW-1133">Transmembrane helix</keyword>